<sequence>EFLVVGGDSGCWCCGGDEVVSGGVGFGCG</sequence>
<proteinExistence type="predicted"/>
<keyword evidence="2" id="KW-1185">Reference proteome</keyword>
<protein>
    <submittedName>
        <fullName evidence="1">Uncharacterized protein</fullName>
    </submittedName>
</protein>
<dbReference type="EMBL" id="LXQA010867753">
    <property type="protein sequence ID" value="MCI74785.1"/>
    <property type="molecule type" value="Genomic_DNA"/>
</dbReference>
<comment type="caution">
    <text evidence="1">The sequence shown here is derived from an EMBL/GenBank/DDBJ whole genome shotgun (WGS) entry which is preliminary data.</text>
</comment>
<organism evidence="1 2">
    <name type="scientific">Trifolium medium</name>
    <dbReference type="NCBI Taxonomy" id="97028"/>
    <lineage>
        <taxon>Eukaryota</taxon>
        <taxon>Viridiplantae</taxon>
        <taxon>Streptophyta</taxon>
        <taxon>Embryophyta</taxon>
        <taxon>Tracheophyta</taxon>
        <taxon>Spermatophyta</taxon>
        <taxon>Magnoliopsida</taxon>
        <taxon>eudicotyledons</taxon>
        <taxon>Gunneridae</taxon>
        <taxon>Pentapetalae</taxon>
        <taxon>rosids</taxon>
        <taxon>fabids</taxon>
        <taxon>Fabales</taxon>
        <taxon>Fabaceae</taxon>
        <taxon>Papilionoideae</taxon>
        <taxon>50 kb inversion clade</taxon>
        <taxon>NPAAA clade</taxon>
        <taxon>Hologalegina</taxon>
        <taxon>IRL clade</taxon>
        <taxon>Trifolieae</taxon>
        <taxon>Trifolium</taxon>
    </lineage>
</organism>
<feature type="non-terminal residue" evidence="1">
    <location>
        <position position="1"/>
    </location>
</feature>
<accession>A0A392USP0</accession>
<reference evidence="1 2" key="1">
    <citation type="journal article" date="2018" name="Front. Plant Sci.">
        <title>Red Clover (Trifolium pratense) and Zigzag Clover (T. medium) - A Picture of Genomic Similarities and Differences.</title>
        <authorList>
            <person name="Dluhosova J."/>
            <person name="Istvanek J."/>
            <person name="Nedelnik J."/>
            <person name="Repkova J."/>
        </authorList>
    </citation>
    <scope>NUCLEOTIDE SEQUENCE [LARGE SCALE GENOMIC DNA]</scope>
    <source>
        <strain evidence="2">cv. 10/8</strain>
        <tissue evidence="1">Leaf</tissue>
    </source>
</reference>
<name>A0A392USP0_9FABA</name>
<dbReference type="AlphaFoldDB" id="A0A392USP0"/>
<evidence type="ECO:0000313" key="1">
    <source>
        <dbReference type="EMBL" id="MCI74785.1"/>
    </source>
</evidence>
<dbReference type="Proteomes" id="UP000265520">
    <property type="component" value="Unassembled WGS sequence"/>
</dbReference>
<evidence type="ECO:0000313" key="2">
    <source>
        <dbReference type="Proteomes" id="UP000265520"/>
    </source>
</evidence>